<proteinExistence type="predicted"/>
<reference evidence="3" key="1">
    <citation type="journal article" date="2017" name="Front. Plant Sci.">
        <title>Climate Clever Clovers: New Paradigm to Reduce the Environmental Footprint of Ruminants by Breeding Low Methanogenic Forages Utilizing Haplotype Variation.</title>
        <authorList>
            <person name="Kaur P."/>
            <person name="Appels R."/>
            <person name="Bayer P.E."/>
            <person name="Keeble-Gagnere G."/>
            <person name="Wang J."/>
            <person name="Hirakawa H."/>
            <person name="Shirasawa K."/>
            <person name="Vercoe P."/>
            <person name="Stefanova K."/>
            <person name="Durmic Z."/>
            <person name="Nichols P."/>
            <person name="Revell C."/>
            <person name="Isobe S.N."/>
            <person name="Edwards D."/>
            <person name="Erskine W."/>
        </authorList>
    </citation>
    <scope>NUCLEOTIDE SEQUENCE [LARGE SCALE GENOMIC DNA]</scope>
    <source>
        <strain evidence="3">cv. Daliak</strain>
    </source>
</reference>
<dbReference type="OrthoDB" id="1434603at2759"/>
<dbReference type="Proteomes" id="UP000242715">
    <property type="component" value="Unassembled WGS sequence"/>
</dbReference>
<feature type="region of interest" description="Disordered" evidence="1">
    <location>
        <begin position="25"/>
        <end position="46"/>
    </location>
</feature>
<evidence type="ECO:0000313" key="3">
    <source>
        <dbReference type="Proteomes" id="UP000242715"/>
    </source>
</evidence>
<dbReference type="PANTHER" id="PTHR31099">
    <property type="entry name" value="OS06G0165300 PROTEIN"/>
    <property type="match status" value="1"/>
</dbReference>
<organism evidence="2 3">
    <name type="scientific">Trifolium subterraneum</name>
    <name type="common">Subterranean clover</name>
    <dbReference type="NCBI Taxonomy" id="3900"/>
    <lineage>
        <taxon>Eukaryota</taxon>
        <taxon>Viridiplantae</taxon>
        <taxon>Streptophyta</taxon>
        <taxon>Embryophyta</taxon>
        <taxon>Tracheophyta</taxon>
        <taxon>Spermatophyta</taxon>
        <taxon>Magnoliopsida</taxon>
        <taxon>eudicotyledons</taxon>
        <taxon>Gunneridae</taxon>
        <taxon>Pentapetalae</taxon>
        <taxon>rosids</taxon>
        <taxon>fabids</taxon>
        <taxon>Fabales</taxon>
        <taxon>Fabaceae</taxon>
        <taxon>Papilionoideae</taxon>
        <taxon>50 kb inversion clade</taxon>
        <taxon>NPAAA clade</taxon>
        <taxon>Hologalegina</taxon>
        <taxon>IRL clade</taxon>
        <taxon>Trifolieae</taxon>
        <taxon>Trifolium</taxon>
    </lineage>
</organism>
<feature type="compositionally biased region" description="Low complexity" evidence="1">
    <location>
        <begin position="488"/>
        <end position="497"/>
    </location>
</feature>
<accession>A0A2Z6MQF4</accession>
<gene>
    <name evidence="2" type="ORF">TSUD_31090</name>
</gene>
<evidence type="ECO:0000256" key="1">
    <source>
        <dbReference type="SAM" id="MobiDB-lite"/>
    </source>
</evidence>
<name>A0A2Z6MQF4_TRISU</name>
<keyword evidence="3" id="KW-1185">Reference proteome</keyword>
<dbReference type="AlphaFoldDB" id="A0A2Z6MQF4"/>
<sequence length="760" mass="85364">MKLGLCLWDLLDNPKKGVLSVLGFRPSPKQEPRKSSCSGTRMMTLDGRSSGTQMDVTWMDKPFRFLLPRVKAIQIALKCPFRRFESRGRVMTVGSSRLFVSAMIAFGPLDPYKSWPLDQSDGLHSGGIPLLHAGMPLSVFSTSPNFSAFHSSSFLKFLKQKLLSPSLNTTFAISTIWLLDLANYVGHSYECASIHMNLPSINEFAWVADEPRTTVWKFSITGGGIFKTVQHPPLEDWKACVPSMNRRICSKFQWGSFPMYQIAFEHMRYRLPFSDFEVAVFRHLHLTHSQLHPNSLAFIRAFEMTSVYLGFMPTNPLFFHAFHLQRSKPKGEVDNKYGWVSLKQKVKLFEMFLESVRDATGAPLMGPDGRPVMDDYNHFPLSWMRSHYLRPASDFVYSTEELSVEELLNYEQLKVFVSGFPRKYHEDKEENLVLDELGAPVTKKAFIDKKKLPACKNNAEMEACFQEMSTIVAKLRKSKLNKEKRQNAALGSTSTAAAPPPPGGDVVERSSHIVVDLEDSGREAEHQSRPTKVARVDEVDASARGRIPATSSRFVLHPAIGSPGLVKKSSIAFSDAEKAIMDDMGPEALKNKLTDVMVAAFKLMEISSFLNGREFKYLEERDAAREEVIAANQRLEQAKINHAAYRDKHKLQADLLTKLDEKEAEAAQLTTEKEKLEGQVKDLVTEKETLEGKVKELKSRPSPSTTAPDPEGLVVDPNGEYKGFTRAAMVSRIFELEAQQVDIAKSSFDNAVAQLLVPNP</sequence>
<protein>
    <submittedName>
        <fullName evidence="2">Uncharacterized protein</fullName>
    </submittedName>
</protein>
<dbReference type="EMBL" id="DF973322">
    <property type="protein sequence ID" value="GAU25845.1"/>
    <property type="molecule type" value="Genomic_DNA"/>
</dbReference>
<feature type="compositionally biased region" description="Polar residues" evidence="1">
    <location>
        <begin position="35"/>
        <end position="46"/>
    </location>
</feature>
<feature type="region of interest" description="Disordered" evidence="1">
    <location>
        <begin position="692"/>
        <end position="717"/>
    </location>
</feature>
<dbReference type="PANTHER" id="PTHR31099:SF28">
    <property type="entry name" value="F5J5.12"/>
    <property type="match status" value="1"/>
</dbReference>
<feature type="region of interest" description="Disordered" evidence="1">
    <location>
        <begin position="482"/>
        <end position="508"/>
    </location>
</feature>
<evidence type="ECO:0000313" key="2">
    <source>
        <dbReference type="EMBL" id="GAU25845.1"/>
    </source>
</evidence>